<feature type="region of interest" description="Disordered" evidence="1">
    <location>
        <begin position="59"/>
        <end position="88"/>
    </location>
</feature>
<dbReference type="EMBL" id="ML145161">
    <property type="protein sequence ID" value="TBU55895.1"/>
    <property type="molecule type" value="Genomic_DNA"/>
</dbReference>
<keyword evidence="3" id="KW-1185">Reference proteome</keyword>
<accession>A0A4Q9PNZ2</accession>
<evidence type="ECO:0000313" key="3">
    <source>
        <dbReference type="Proteomes" id="UP000292082"/>
    </source>
</evidence>
<gene>
    <name evidence="2" type="ORF">BD310DRAFT_979304</name>
</gene>
<reference evidence="2 3" key="1">
    <citation type="submission" date="2019-01" db="EMBL/GenBank/DDBJ databases">
        <title>Draft genome sequences of three monokaryotic isolates of the white-rot basidiomycete fungus Dichomitus squalens.</title>
        <authorList>
            <consortium name="DOE Joint Genome Institute"/>
            <person name="Lopez S.C."/>
            <person name="Andreopoulos B."/>
            <person name="Pangilinan J."/>
            <person name="Lipzen A."/>
            <person name="Riley R."/>
            <person name="Ahrendt S."/>
            <person name="Ng V."/>
            <person name="Barry K."/>
            <person name="Daum C."/>
            <person name="Grigoriev I.V."/>
            <person name="Hilden K.S."/>
            <person name="Makela M.R."/>
            <person name="de Vries R.P."/>
        </authorList>
    </citation>
    <scope>NUCLEOTIDE SEQUENCE [LARGE SCALE GENOMIC DNA]</scope>
    <source>
        <strain evidence="2 3">CBS 464.89</strain>
    </source>
</reference>
<protein>
    <submittedName>
        <fullName evidence="2">Uncharacterized protein</fullName>
    </submittedName>
</protein>
<dbReference type="AlphaFoldDB" id="A0A4Q9PNZ2"/>
<evidence type="ECO:0000256" key="1">
    <source>
        <dbReference type="SAM" id="MobiDB-lite"/>
    </source>
</evidence>
<evidence type="ECO:0000313" key="2">
    <source>
        <dbReference type="EMBL" id="TBU55895.1"/>
    </source>
</evidence>
<dbReference type="Proteomes" id="UP000292082">
    <property type="component" value="Unassembled WGS sequence"/>
</dbReference>
<name>A0A4Q9PNZ2_9APHY</name>
<feature type="compositionally biased region" description="Basic and acidic residues" evidence="1">
    <location>
        <begin position="71"/>
        <end position="83"/>
    </location>
</feature>
<sequence>MPSLSSTTFRQLKILSLSSLMLTFTPTPFIFVLETTSSTSRFNLAGFTMATLGISTFVAARPTPPPPPIQGHRDGGDNRHDDAYTGPAQTGDYGVQYGVPCPHEQVVHDRVFAEMFMLPDAQAQIPHEETIAETRMKGGDLLGR</sequence>
<proteinExistence type="predicted"/>
<organism evidence="2 3">
    <name type="scientific">Dichomitus squalens</name>
    <dbReference type="NCBI Taxonomy" id="114155"/>
    <lineage>
        <taxon>Eukaryota</taxon>
        <taxon>Fungi</taxon>
        <taxon>Dikarya</taxon>
        <taxon>Basidiomycota</taxon>
        <taxon>Agaricomycotina</taxon>
        <taxon>Agaricomycetes</taxon>
        <taxon>Polyporales</taxon>
        <taxon>Polyporaceae</taxon>
        <taxon>Dichomitus</taxon>
    </lineage>
</organism>